<evidence type="ECO:0000259" key="4">
    <source>
        <dbReference type="Pfam" id="PF02826"/>
    </source>
</evidence>
<evidence type="ECO:0000259" key="3">
    <source>
        <dbReference type="Pfam" id="PF00389"/>
    </source>
</evidence>
<dbReference type="Pfam" id="PF02826">
    <property type="entry name" value="2-Hacid_dh_C"/>
    <property type="match status" value="1"/>
</dbReference>
<evidence type="ECO:0000313" key="5">
    <source>
        <dbReference type="EMBL" id="BDG06695.1"/>
    </source>
</evidence>
<protein>
    <submittedName>
        <fullName evidence="5">D-glycerate dehydrogenase</fullName>
    </submittedName>
</protein>
<organism evidence="5 6">
    <name type="scientific">Anaeromyxobacter oryzae</name>
    <dbReference type="NCBI Taxonomy" id="2918170"/>
    <lineage>
        <taxon>Bacteria</taxon>
        <taxon>Pseudomonadati</taxon>
        <taxon>Myxococcota</taxon>
        <taxon>Myxococcia</taxon>
        <taxon>Myxococcales</taxon>
        <taxon>Cystobacterineae</taxon>
        <taxon>Anaeromyxobacteraceae</taxon>
        <taxon>Anaeromyxobacter</taxon>
    </lineage>
</organism>
<dbReference type="PROSITE" id="PS00670">
    <property type="entry name" value="D_2_HYDROXYACID_DH_2"/>
    <property type="match status" value="1"/>
</dbReference>
<accession>A0ABN6N0H0</accession>
<evidence type="ECO:0000256" key="1">
    <source>
        <dbReference type="ARBA" id="ARBA00023002"/>
    </source>
</evidence>
<sequence length="312" mass="33044">MKPVLCIARPLPGGDLRPLEALFEIRGGSAPLSGAALVDAARDARALVVTYIDRVDVPLLSALPALSHVASYGVGVNHIDLDACRARGVLVTNTPGVLTDATADHAMALLLASARRVAEGDRIVRAGGWTALDPAWMLGTQVTGKTLGIVGFGRIGQAVARRAAGFDLKILYTGPREVPFPGARRLPLDDLLAVADFVSLNVPLTNETENLLSAGRIARMKPGAILVNTARGSVVDDVALASALESGRLAAAGLDVFRDEPRVPERFRRLPNVVLTPHLGSGTRETRAAMARMVLDELQRVARGEPPRHRVV</sequence>
<dbReference type="InterPro" id="IPR036291">
    <property type="entry name" value="NAD(P)-bd_dom_sf"/>
</dbReference>
<comment type="similarity">
    <text evidence="2">Belongs to the D-isomer specific 2-hydroxyacid dehydrogenase family.</text>
</comment>
<dbReference type="Proteomes" id="UP001162891">
    <property type="component" value="Chromosome"/>
</dbReference>
<feature type="domain" description="D-isomer specific 2-hydroxyacid dehydrogenase NAD-binding" evidence="4">
    <location>
        <begin position="107"/>
        <end position="280"/>
    </location>
</feature>
<reference evidence="6" key="1">
    <citation type="journal article" date="2022" name="Int. J. Syst. Evol. Microbiol.">
        <title>Anaeromyxobacter oryzae sp. nov., Anaeromyxobacter diazotrophicus sp. nov. and Anaeromyxobacter paludicola sp. nov., isolated from paddy soils.</title>
        <authorList>
            <person name="Itoh H."/>
            <person name="Xu Z."/>
            <person name="Mise K."/>
            <person name="Masuda Y."/>
            <person name="Ushijima N."/>
            <person name="Hayakawa C."/>
            <person name="Shiratori Y."/>
            <person name="Senoo K."/>
        </authorList>
    </citation>
    <scope>NUCLEOTIDE SEQUENCE [LARGE SCALE GENOMIC DNA]</scope>
    <source>
        <strain evidence="6">Red232</strain>
    </source>
</reference>
<evidence type="ECO:0000313" key="6">
    <source>
        <dbReference type="Proteomes" id="UP001162891"/>
    </source>
</evidence>
<feature type="domain" description="D-isomer specific 2-hydroxyacid dehydrogenase catalytic" evidence="3">
    <location>
        <begin position="31"/>
        <end position="311"/>
    </location>
</feature>
<dbReference type="Gene3D" id="3.40.50.720">
    <property type="entry name" value="NAD(P)-binding Rossmann-like Domain"/>
    <property type="match status" value="2"/>
</dbReference>
<dbReference type="PANTHER" id="PTHR10996:SF283">
    <property type="entry name" value="GLYOXYLATE_HYDROXYPYRUVATE REDUCTASE B"/>
    <property type="match status" value="1"/>
</dbReference>
<dbReference type="PANTHER" id="PTHR10996">
    <property type="entry name" value="2-HYDROXYACID DEHYDROGENASE-RELATED"/>
    <property type="match status" value="1"/>
</dbReference>
<name>A0ABN6N0H0_9BACT</name>
<dbReference type="PROSITE" id="PS00671">
    <property type="entry name" value="D_2_HYDROXYACID_DH_3"/>
    <property type="match status" value="1"/>
</dbReference>
<dbReference type="InterPro" id="IPR050223">
    <property type="entry name" value="D-isomer_2-hydroxyacid_DH"/>
</dbReference>
<dbReference type="InterPro" id="IPR006140">
    <property type="entry name" value="D-isomer_DH_NAD-bd"/>
</dbReference>
<dbReference type="EMBL" id="AP025591">
    <property type="protein sequence ID" value="BDG06695.1"/>
    <property type="molecule type" value="Genomic_DNA"/>
</dbReference>
<dbReference type="SUPFAM" id="SSF52283">
    <property type="entry name" value="Formate/glycerate dehydrogenase catalytic domain-like"/>
    <property type="match status" value="1"/>
</dbReference>
<dbReference type="InterPro" id="IPR006139">
    <property type="entry name" value="D-isomer_2_OHA_DH_cat_dom"/>
</dbReference>
<evidence type="ECO:0000256" key="2">
    <source>
        <dbReference type="RuleBase" id="RU003719"/>
    </source>
</evidence>
<dbReference type="RefSeq" id="WP_248357175.1">
    <property type="nucleotide sequence ID" value="NZ_AP025591.1"/>
</dbReference>
<dbReference type="SUPFAM" id="SSF51735">
    <property type="entry name" value="NAD(P)-binding Rossmann-fold domains"/>
    <property type="match status" value="1"/>
</dbReference>
<keyword evidence="6" id="KW-1185">Reference proteome</keyword>
<gene>
    <name evidence="5" type="ORF">AMOR_56910</name>
</gene>
<keyword evidence="1 2" id="KW-0560">Oxidoreductase</keyword>
<dbReference type="InterPro" id="IPR029753">
    <property type="entry name" value="D-isomer_DH_CS"/>
</dbReference>
<dbReference type="Pfam" id="PF00389">
    <property type="entry name" value="2-Hacid_dh"/>
    <property type="match status" value="1"/>
</dbReference>
<proteinExistence type="inferred from homology"/>
<dbReference type="CDD" id="cd05301">
    <property type="entry name" value="GDH"/>
    <property type="match status" value="1"/>
</dbReference>